<feature type="region of interest" description="Disordered" evidence="1">
    <location>
        <begin position="370"/>
        <end position="402"/>
    </location>
</feature>
<feature type="compositionally biased region" description="Low complexity" evidence="1">
    <location>
        <begin position="230"/>
        <end position="261"/>
    </location>
</feature>
<keyword evidence="2" id="KW-0812">Transmembrane</keyword>
<dbReference type="KEGG" id="vcn:VOLCADRAFT_107947"/>
<feature type="transmembrane region" description="Helical" evidence="2">
    <location>
        <begin position="17"/>
        <end position="35"/>
    </location>
</feature>
<proteinExistence type="predicted"/>
<sequence>MAGFISRNNRSGPAVNLYWSAYLIGSVILLVVLSLDPYFNKPSGWIGLELFTSKPVRHGVDPCSWDYEGSWKIGSFSGPNPMALNISTEPLITCADVTPASVSYVRAPFVHVPGDDEPLEASTWTVFYEMRNLQTHNSEIGASVSHDGGVTWRHAGVALADRRTSLSSPFVVYDAPSKLYVMLPNAQSSPSWFGSSRSRGGSSLRAYVTTAVEFPLGWRPLSGPLIPSSLAAGDSSSSSPDTAVTSNAAGGPGAAATATSARRLGNPDSGTAATRGSWDGAAALLRHGEEERAASGASGGSGSWGPGEEVGGSGQLSGTTAVLVEGRWWVFTSLVQPAALPWLRPRVTPRIYLTEGSSLLSEWIPHPAADQLHHPGGGPVWSRPSGEEEGREEGSGGAGEAGVAEGTQVFSSGRPFLWRGAVHRWVHGCKRHCGDELLLLRAVVANATDYAEEVAARYEPGSDRSWHAQRLTHADVRPLPVPEEEVEGGGGGGGERWWGLVSADRYADGMHQFVVHELWFVELKASLRNLVAMQLLLVLGVVVLRATAEGGGGAGGGGGGKGRHGSLREADDGGKCGSTVVSSWWCRGLDATLRIWAVQLLSRSPTGVAALSVAEAAGRTAHAAVVKTVAAWDLFDVSCRRLASQPRAQFAAHAVGACVIGLTVAAAVMVAVPSAVPCPRWMVVIRPFTDPPYYTPPQPFVDPSAPFNLTRLTVVSGCTMSFMDRLENLVGSLQYWEPDLPIVVYDLGFTSEQLARLRCWRGVEVIRGPLDSLKAVLARDGYASAQQSGSPSDYSYTEKYSVPFFNMTDQDYQRVKKQPFCASGLQGWVRGAASQQLLLGPAVACALAINCTAPPGHSRANHLYEQTALTLHIRLNNYSSCMPRETHCTSAVKKVSWDPTASSAPIVAASRRHRWPKPYRHRVASRPGCIPDPAGNPWRSVSSEHSETVTKSSSLLFKIGFVYGQAVGDFIIQASCCLGLHVVAQGVLLAALLVGEVRRRSLLSRGGGQTALSPAAAAAGGSGAWGTSWLWLCRPQPLLAGLLLMVLLMGLSMVTSCRAL</sequence>
<reference evidence="4 5" key="1">
    <citation type="journal article" date="2010" name="Science">
        <title>Genomic analysis of organismal complexity in the multicellular green alga Volvox carteri.</title>
        <authorList>
            <person name="Prochnik S.E."/>
            <person name="Umen J."/>
            <person name="Nedelcu A.M."/>
            <person name="Hallmann A."/>
            <person name="Miller S.M."/>
            <person name="Nishii I."/>
            <person name="Ferris P."/>
            <person name="Kuo A."/>
            <person name="Mitros T."/>
            <person name="Fritz-Laylin L.K."/>
            <person name="Hellsten U."/>
            <person name="Chapman J."/>
            <person name="Simakov O."/>
            <person name="Rensing S.A."/>
            <person name="Terry A."/>
            <person name="Pangilinan J."/>
            <person name="Kapitonov V."/>
            <person name="Jurka J."/>
            <person name="Salamov A."/>
            <person name="Shapiro H."/>
            <person name="Schmutz J."/>
            <person name="Grimwood J."/>
            <person name="Lindquist E."/>
            <person name="Lucas S."/>
            <person name="Grigoriev I.V."/>
            <person name="Schmitt R."/>
            <person name="Kirk D."/>
            <person name="Rokhsar D.S."/>
        </authorList>
    </citation>
    <scope>NUCLEOTIDE SEQUENCE [LARGE SCALE GENOMIC DNA]</scope>
    <source>
        <strain evidence="5">f. Nagariensis / Eve</strain>
    </source>
</reference>
<dbReference type="PANTHER" id="PTHR31389">
    <property type="entry name" value="LD39211P"/>
    <property type="match status" value="1"/>
</dbReference>
<dbReference type="OrthoDB" id="5954868at2759"/>
<feature type="region of interest" description="Disordered" evidence="1">
    <location>
        <begin position="289"/>
        <end position="314"/>
    </location>
</feature>
<dbReference type="eggNOG" id="KOG1022">
    <property type="taxonomic scope" value="Eukaryota"/>
</dbReference>
<keyword evidence="2" id="KW-0472">Membrane</keyword>
<evidence type="ECO:0000259" key="3">
    <source>
        <dbReference type="Pfam" id="PF24793"/>
    </source>
</evidence>
<gene>
    <name evidence="4" type="primary">elg24</name>
    <name evidence="4" type="ORF">VOLCADRAFT_107947</name>
</gene>
<dbReference type="PANTHER" id="PTHR31389:SF4">
    <property type="entry name" value="LD39211P"/>
    <property type="match status" value="1"/>
</dbReference>
<organism evidence="5">
    <name type="scientific">Volvox carteri f. nagariensis</name>
    <dbReference type="NCBI Taxonomy" id="3068"/>
    <lineage>
        <taxon>Eukaryota</taxon>
        <taxon>Viridiplantae</taxon>
        <taxon>Chlorophyta</taxon>
        <taxon>core chlorophytes</taxon>
        <taxon>Chlorophyceae</taxon>
        <taxon>CS clade</taxon>
        <taxon>Chlamydomonadales</taxon>
        <taxon>Volvocaceae</taxon>
        <taxon>Volvox</taxon>
    </lineage>
</organism>
<protein>
    <submittedName>
        <fullName evidence="4">Acetylglucosaminyltransferase</fullName>
    </submittedName>
</protein>
<dbReference type="EMBL" id="GL378405">
    <property type="protein sequence ID" value="EFJ40906.1"/>
    <property type="molecule type" value="Genomic_DNA"/>
</dbReference>
<dbReference type="STRING" id="3068.D8UHC7"/>
<feature type="region of interest" description="Disordered" evidence="1">
    <location>
        <begin position="230"/>
        <end position="275"/>
    </location>
</feature>
<feature type="compositionally biased region" description="Basic and acidic residues" evidence="1">
    <location>
        <begin position="385"/>
        <end position="394"/>
    </location>
</feature>
<evidence type="ECO:0000313" key="5">
    <source>
        <dbReference type="Proteomes" id="UP000001058"/>
    </source>
</evidence>
<dbReference type="InterPro" id="IPR056442">
    <property type="entry name" value="GINT1_N"/>
</dbReference>
<feature type="compositionally biased region" description="Gly residues" evidence="1">
    <location>
        <begin position="297"/>
        <end position="314"/>
    </location>
</feature>
<evidence type="ECO:0000313" key="4">
    <source>
        <dbReference type="EMBL" id="EFJ40906.1"/>
    </source>
</evidence>
<dbReference type="Pfam" id="PF24793">
    <property type="entry name" value="GINT1_N"/>
    <property type="match status" value="1"/>
</dbReference>
<dbReference type="GO" id="GO:0016740">
    <property type="term" value="F:transferase activity"/>
    <property type="evidence" value="ECO:0007669"/>
    <property type="project" value="UniProtKB-KW"/>
</dbReference>
<feature type="region of interest" description="Disordered" evidence="1">
    <location>
        <begin position="552"/>
        <end position="574"/>
    </location>
</feature>
<dbReference type="Proteomes" id="UP000001058">
    <property type="component" value="Unassembled WGS sequence"/>
</dbReference>
<dbReference type="RefSeq" id="XP_002958066.1">
    <property type="nucleotide sequence ID" value="XM_002958020.1"/>
</dbReference>
<keyword evidence="5" id="KW-1185">Reference proteome</keyword>
<accession>D8UHC7</accession>
<keyword evidence="2" id="KW-1133">Transmembrane helix</keyword>
<evidence type="ECO:0000256" key="2">
    <source>
        <dbReference type="SAM" id="Phobius"/>
    </source>
</evidence>
<dbReference type="GeneID" id="9623140"/>
<dbReference type="InParanoid" id="D8UHC7"/>
<evidence type="ECO:0000256" key="1">
    <source>
        <dbReference type="SAM" id="MobiDB-lite"/>
    </source>
</evidence>
<dbReference type="AlphaFoldDB" id="D8UHC7"/>
<keyword evidence="4" id="KW-0808">Transferase</keyword>
<feature type="domain" description="Glucosamine inositolphosphorylceramide transferase 1 N-terminal" evidence="3">
    <location>
        <begin position="63"/>
        <end position="187"/>
    </location>
</feature>
<name>D8UHC7_VOLCA</name>